<evidence type="ECO:0000256" key="1">
    <source>
        <dbReference type="ARBA" id="ARBA00022450"/>
    </source>
</evidence>
<dbReference type="InterPro" id="IPR051414">
    <property type="entry name" value="Adenylate-forming_Reductase"/>
</dbReference>
<dbReference type="InterPro" id="IPR013120">
    <property type="entry name" value="FAR_NAD-bd"/>
</dbReference>
<dbReference type="HOGENOM" id="CLU_913838_0_0_1"/>
<dbReference type="Gene3D" id="3.40.50.720">
    <property type="entry name" value="NAD(P)-binding Rossmann-like Domain"/>
    <property type="match status" value="1"/>
</dbReference>
<keyword evidence="6" id="KW-1185">Reference proteome</keyword>
<evidence type="ECO:0000313" key="5">
    <source>
        <dbReference type="EMBL" id="ESK89194.1"/>
    </source>
</evidence>
<reference evidence="5 6" key="1">
    <citation type="journal article" date="2014" name="BMC Genomics">
        <title>Genome and secretome analysis of the hemibiotrophic fungal pathogen, Moniliophthora roreri, which causes frosty pod rot disease of cacao: mechanisms of the biotrophic and necrotrophic phases.</title>
        <authorList>
            <person name="Meinhardt L.W."/>
            <person name="Costa G.G.L."/>
            <person name="Thomazella D.P.T."/>
            <person name="Teixeira P.J.P.L."/>
            <person name="Carazzolle M.F."/>
            <person name="Schuster S.C."/>
            <person name="Carlson J.E."/>
            <person name="Guiltinan M.J."/>
            <person name="Mieczkowski P."/>
            <person name="Farmer A."/>
            <person name="Ramaraj T."/>
            <person name="Crozier J."/>
            <person name="Davis R.E."/>
            <person name="Shao J."/>
            <person name="Melnick R.L."/>
            <person name="Pereira G.A.G."/>
            <person name="Bailey B.A."/>
        </authorList>
    </citation>
    <scope>NUCLEOTIDE SEQUENCE [LARGE SCALE GENOMIC DNA]</scope>
    <source>
        <strain evidence="5 6">MCA 2997</strain>
    </source>
</reference>
<evidence type="ECO:0000259" key="4">
    <source>
        <dbReference type="Pfam" id="PF07993"/>
    </source>
</evidence>
<dbReference type="SUPFAM" id="SSF51735">
    <property type="entry name" value="NAD(P)-binding Rossmann-fold domains"/>
    <property type="match status" value="1"/>
</dbReference>
<evidence type="ECO:0000256" key="2">
    <source>
        <dbReference type="ARBA" id="ARBA00022553"/>
    </source>
</evidence>
<dbReference type="InterPro" id="IPR036291">
    <property type="entry name" value="NAD(P)-bd_dom_sf"/>
</dbReference>
<dbReference type="Pfam" id="PF07993">
    <property type="entry name" value="NAD_binding_4"/>
    <property type="match status" value="1"/>
</dbReference>
<feature type="coiled-coil region" evidence="3">
    <location>
        <begin position="96"/>
        <end position="123"/>
    </location>
</feature>
<accession>V2YBZ2</accession>
<proteinExistence type="predicted"/>
<dbReference type="STRING" id="1381753.V2YBZ2"/>
<dbReference type="PANTHER" id="PTHR43439">
    <property type="entry name" value="PHENYLACETATE-COENZYME A LIGASE"/>
    <property type="match status" value="1"/>
</dbReference>
<name>V2YBZ2_MONRO</name>
<gene>
    <name evidence="5" type="ORF">Moror_5201</name>
</gene>
<keyword evidence="2" id="KW-0597">Phosphoprotein</keyword>
<evidence type="ECO:0000313" key="6">
    <source>
        <dbReference type="Proteomes" id="UP000017559"/>
    </source>
</evidence>
<dbReference type="PANTHER" id="PTHR43439:SF2">
    <property type="entry name" value="ENZYME, PUTATIVE (JCVI)-RELATED"/>
    <property type="match status" value="1"/>
</dbReference>
<dbReference type="Proteomes" id="UP000017559">
    <property type="component" value="Unassembled WGS sequence"/>
</dbReference>
<dbReference type="EMBL" id="AWSO01000577">
    <property type="protein sequence ID" value="ESK89194.1"/>
    <property type="molecule type" value="Genomic_DNA"/>
</dbReference>
<keyword evidence="3" id="KW-0175">Coiled coil</keyword>
<dbReference type="OrthoDB" id="3026508at2759"/>
<comment type="caution">
    <text evidence="5">The sequence shown here is derived from an EMBL/GenBank/DDBJ whole genome shotgun (WGS) entry which is preliminary data.</text>
</comment>
<sequence length="368" mass="42060">MRENHSENLDDGMHTFFQHLIANALDDEPQHVQFMHTMAEKYSHNFRINFLRNTQKKDSRKVLVEADLLKENFGLSREEYDAIQFAVTHIIHNAWRVRLNDTLDRYEENVAQLRVLIDFALTTDSKFVFIGSSGIFQRITEPKLLEKPVSISDAIGQGYGESKWVAEAIILKAIEEAGFKALIIRVGLLCGGSERRAWSIHGWVPSLMQSARHLNCIPTDEGLVDWLTTDHTAEAALRFLDYTTINRAPIFHLRHPHPVPWADIMRIIASHLNVAAVPYKEWLARLVDASQGESAETIPATRLLRYYQSIVRTNPVGREAFALYHLDITEAQKAGLGQDDGIRKLNEDIVKRWLRHWGVSLDGPKARL</sequence>
<protein>
    <recommendedName>
        <fullName evidence="4">Thioester reductase (TE) domain-containing protein</fullName>
    </recommendedName>
</protein>
<organism evidence="5 6">
    <name type="scientific">Moniliophthora roreri (strain MCA 2997)</name>
    <name type="common">Cocoa frosty pod rot fungus</name>
    <name type="synonym">Crinipellis roreri</name>
    <dbReference type="NCBI Taxonomy" id="1381753"/>
    <lineage>
        <taxon>Eukaryota</taxon>
        <taxon>Fungi</taxon>
        <taxon>Dikarya</taxon>
        <taxon>Basidiomycota</taxon>
        <taxon>Agaricomycotina</taxon>
        <taxon>Agaricomycetes</taxon>
        <taxon>Agaricomycetidae</taxon>
        <taxon>Agaricales</taxon>
        <taxon>Marasmiineae</taxon>
        <taxon>Marasmiaceae</taxon>
        <taxon>Moniliophthora</taxon>
    </lineage>
</organism>
<keyword evidence="1" id="KW-0596">Phosphopantetheine</keyword>
<dbReference type="AlphaFoldDB" id="V2YBZ2"/>
<dbReference type="KEGG" id="mrr:Moror_5201"/>
<feature type="domain" description="Thioester reductase (TE)" evidence="4">
    <location>
        <begin position="50"/>
        <end position="235"/>
    </location>
</feature>
<evidence type="ECO:0000256" key="3">
    <source>
        <dbReference type="SAM" id="Coils"/>
    </source>
</evidence>